<evidence type="ECO:0000313" key="5">
    <source>
        <dbReference type="Proteomes" id="UP000606786"/>
    </source>
</evidence>
<dbReference type="SMART" id="SM00320">
    <property type="entry name" value="WD40"/>
    <property type="match status" value="1"/>
</dbReference>
<dbReference type="Proteomes" id="UP000606786">
    <property type="component" value="Unassembled WGS sequence"/>
</dbReference>
<dbReference type="PANTHER" id="PTHR19846:SF0">
    <property type="entry name" value="PRE-MRNA PROCESSING FACTOR 4"/>
    <property type="match status" value="1"/>
</dbReference>
<dbReference type="GO" id="GO:0046540">
    <property type="term" value="C:U4/U6 x U5 tri-snRNP complex"/>
    <property type="evidence" value="ECO:0007669"/>
    <property type="project" value="TreeGrafter"/>
</dbReference>
<dbReference type="InterPro" id="IPR036322">
    <property type="entry name" value="WD40_repeat_dom_sf"/>
</dbReference>
<evidence type="ECO:0000256" key="2">
    <source>
        <dbReference type="ARBA" id="ARBA00022737"/>
    </source>
</evidence>
<dbReference type="OrthoDB" id="540662at2759"/>
<comment type="caution">
    <text evidence="4">The sequence shown here is derived from an EMBL/GenBank/DDBJ whole genome shotgun (WGS) entry which is preliminary data.</text>
</comment>
<proteinExistence type="predicted"/>
<dbReference type="PANTHER" id="PTHR19846">
    <property type="entry name" value="WD40 REPEAT PROTEIN"/>
    <property type="match status" value="1"/>
</dbReference>
<dbReference type="SUPFAM" id="SSF50978">
    <property type="entry name" value="WD40 repeat-like"/>
    <property type="match status" value="1"/>
</dbReference>
<dbReference type="AlphaFoldDB" id="A0A811V4R8"/>
<evidence type="ECO:0000313" key="4">
    <source>
        <dbReference type="EMBL" id="CAD7004847.1"/>
    </source>
</evidence>
<feature type="repeat" description="WD" evidence="3">
    <location>
        <begin position="1"/>
        <end position="38"/>
    </location>
</feature>
<keyword evidence="1 3" id="KW-0853">WD repeat</keyword>
<evidence type="ECO:0000256" key="1">
    <source>
        <dbReference type="ARBA" id="ARBA00022574"/>
    </source>
</evidence>
<organism evidence="4 5">
    <name type="scientific">Ceratitis capitata</name>
    <name type="common">Mediterranean fruit fly</name>
    <name type="synonym">Tephritis capitata</name>
    <dbReference type="NCBI Taxonomy" id="7213"/>
    <lineage>
        <taxon>Eukaryota</taxon>
        <taxon>Metazoa</taxon>
        <taxon>Ecdysozoa</taxon>
        <taxon>Arthropoda</taxon>
        <taxon>Hexapoda</taxon>
        <taxon>Insecta</taxon>
        <taxon>Pterygota</taxon>
        <taxon>Neoptera</taxon>
        <taxon>Endopterygota</taxon>
        <taxon>Diptera</taxon>
        <taxon>Brachycera</taxon>
        <taxon>Muscomorpha</taxon>
        <taxon>Tephritoidea</taxon>
        <taxon>Tephritidae</taxon>
        <taxon>Ceratitis</taxon>
        <taxon>Ceratitis</taxon>
    </lineage>
</organism>
<dbReference type="Pfam" id="PF00400">
    <property type="entry name" value="WD40"/>
    <property type="match status" value="2"/>
</dbReference>
<dbReference type="InterPro" id="IPR001680">
    <property type="entry name" value="WD40_rpt"/>
</dbReference>
<dbReference type="PROSITE" id="PS00678">
    <property type="entry name" value="WD_REPEATS_1"/>
    <property type="match status" value="1"/>
</dbReference>
<dbReference type="GO" id="GO:0017070">
    <property type="term" value="F:U6 snRNA binding"/>
    <property type="evidence" value="ECO:0007669"/>
    <property type="project" value="TreeGrafter"/>
</dbReference>
<gene>
    <name evidence="4" type="ORF">CCAP1982_LOCUS13232</name>
</gene>
<reference evidence="4" key="1">
    <citation type="submission" date="2020-11" db="EMBL/GenBank/DDBJ databases">
        <authorList>
            <person name="Whitehead M."/>
        </authorList>
    </citation>
    <scope>NUCLEOTIDE SEQUENCE</scope>
    <source>
        <strain evidence="4">EGII</strain>
    </source>
</reference>
<feature type="repeat" description="WD" evidence="3">
    <location>
        <begin position="39"/>
        <end position="80"/>
    </location>
</feature>
<evidence type="ECO:0000256" key="3">
    <source>
        <dbReference type="PROSITE-ProRule" id="PRU00221"/>
    </source>
</evidence>
<keyword evidence="5" id="KW-1185">Reference proteome</keyword>
<keyword evidence="2" id="KW-0677">Repeat</keyword>
<dbReference type="Gene3D" id="2.130.10.10">
    <property type="entry name" value="YVTN repeat-like/Quinoprotein amine dehydrogenase"/>
    <property type="match status" value="1"/>
</dbReference>
<dbReference type="GO" id="GO:0000398">
    <property type="term" value="P:mRNA splicing, via spliceosome"/>
    <property type="evidence" value="ECO:0007669"/>
    <property type="project" value="TreeGrafter"/>
</dbReference>
<dbReference type="PROSITE" id="PS50082">
    <property type="entry name" value="WD_REPEATS_2"/>
    <property type="match status" value="2"/>
</dbReference>
<name>A0A811V4R8_CERCA</name>
<dbReference type="InterPro" id="IPR019775">
    <property type="entry name" value="WD40_repeat_CS"/>
</dbReference>
<accession>A0A811V4R8</accession>
<protein>
    <submittedName>
        <fullName evidence="4">(Mediterranean fruit fly) hypothetical protein</fullName>
    </submittedName>
</protein>
<sequence length="91" mass="10023">MPKLYTVLVSNDGSVIVTGGLDAFGRVWDLRTGRCVMFLEGHLGSIFGVDFSPNGFHIATGSQDNTCKIWDLRRRQPVYTIPAHTKPLIGC</sequence>
<dbReference type="InterPro" id="IPR015943">
    <property type="entry name" value="WD40/YVTN_repeat-like_dom_sf"/>
</dbReference>
<dbReference type="PROSITE" id="PS50294">
    <property type="entry name" value="WD_REPEATS_REGION"/>
    <property type="match status" value="1"/>
</dbReference>
<dbReference type="EMBL" id="CAJHJT010000034">
    <property type="protein sequence ID" value="CAD7004847.1"/>
    <property type="molecule type" value="Genomic_DNA"/>
</dbReference>
<dbReference type="GO" id="GO:0030621">
    <property type="term" value="F:U4 snRNA binding"/>
    <property type="evidence" value="ECO:0007669"/>
    <property type="project" value="TreeGrafter"/>
</dbReference>